<gene>
    <name evidence="14" type="ORF">N802_03800</name>
</gene>
<feature type="transmembrane region" description="Helical" evidence="12">
    <location>
        <begin position="284"/>
        <end position="303"/>
    </location>
</feature>
<dbReference type="InterPro" id="IPR011701">
    <property type="entry name" value="MFS"/>
</dbReference>
<dbReference type="GO" id="GO:0005886">
    <property type="term" value="C:plasma membrane"/>
    <property type="evidence" value="ECO:0007669"/>
    <property type="project" value="UniProtKB-SubCell"/>
</dbReference>
<dbReference type="NCBIfam" id="TIGR00883">
    <property type="entry name" value="2A0106"/>
    <property type="match status" value="1"/>
</dbReference>
<comment type="subcellular location">
    <subcellularLocation>
        <location evidence="1">Cell inner membrane</location>
        <topology evidence="1">Multi-pass membrane protein</topology>
    </subcellularLocation>
</comment>
<proteinExistence type="inferred from homology"/>
<keyword evidence="5" id="KW-0997">Cell inner membrane</keyword>
<dbReference type="InterPro" id="IPR004736">
    <property type="entry name" value="MHS_symport"/>
</dbReference>
<evidence type="ECO:0000256" key="12">
    <source>
        <dbReference type="SAM" id="Phobius"/>
    </source>
</evidence>
<dbReference type="Proteomes" id="UP000030002">
    <property type="component" value="Unassembled WGS sequence"/>
</dbReference>
<dbReference type="PANTHER" id="PTHR43045:SF1">
    <property type="entry name" value="SHIKIMATE TRANSPORTER"/>
    <property type="match status" value="1"/>
</dbReference>
<evidence type="ECO:0000256" key="5">
    <source>
        <dbReference type="ARBA" id="ARBA00022519"/>
    </source>
</evidence>
<evidence type="ECO:0000256" key="6">
    <source>
        <dbReference type="ARBA" id="ARBA00022692"/>
    </source>
</evidence>
<feature type="transmembrane region" description="Helical" evidence="12">
    <location>
        <begin position="162"/>
        <end position="183"/>
    </location>
</feature>
<keyword evidence="15" id="KW-1185">Reference proteome</keyword>
<reference evidence="14 15" key="1">
    <citation type="submission" date="2013-08" db="EMBL/GenBank/DDBJ databases">
        <title>The genome sequence of Knoellia sinensis.</title>
        <authorList>
            <person name="Zhu W."/>
            <person name="Wang G."/>
        </authorList>
    </citation>
    <scope>NUCLEOTIDE SEQUENCE [LARGE SCALE GENOMIC DNA]</scope>
    <source>
        <strain evidence="14 15">KCTC 19936</strain>
    </source>
</reference>
<dbReference type="InterPro" id="IPR005828">
    <property type="entry name" value="MFS_sugar_transport-like"/>
</dbReference>
<keyword evidence="8 12" id="KW-1133">Transmembrane helix</keyword>
<feature type="transmembrane region" description="Helical" evidence="12">
    <location>
        <begin position="60"/>
        <end position="83"/>
    </location>
</feature>
<keyword evidence="9 12" id="KW-0472">Membrane</keyword>
<dbReference type="RefSeq" id="WP_211254422.1">
    <property type="nucleotide sequence ID" value="NZ_AVPJ01000011.1"/>
</dbReference>
<evidence type="ECO:0000256" key="10">
    <source>
        <dbReference type="ARBA" id="ARBA00037295"/>
    </source>
</evidence>
<evidence type="ECO:0000256" key="8">
    <source>
        <dbReference type="ARBA" id="ARBA00022989"/>
    </source>
</evidence>
<dbReference type="CDD" id="cd17369">
    <property type="entry name" value="MFS_ShiA_like"/>
    <property type="match status" value="1"/>
</dbReference>
<dbReference type="eggNOG" id="COG0477">
    <property type="taxonomic scope" value="Bacteria"/>
</dbReference>
<protein>
    <recommendedName>
        <fullName evidence="11">Putative proline/betaine transporter</fullName>
    </recommendedName>
</protein>
<sequence>MSHTLESFDSPKAPKVSSVRRVIIASLVGTSLEWYDFFIYGTAAALVFNKLFFPEFDPLVGTLLAFATFAVGFISRPLGGMVFGHYGDKLGRKNVLVVTLLLMGIATFAIGLLPTYATIGFWAPALLVILRFLQGLGLGGEWGGAVLMTLESGDPKRRGLNASWPQVGVPLGLLLANGVLSFMGGVTSDSAFLSWGWRIPFLLSGLLVIVGLVIRLTVAESPLFTESEDTGHEAKTPIVEVFRNYPKQVLLAIGARVGVDVAFYTFVLFITTYVTTYLDLPNSYALNAVLIAAAFQVIFIPIFGHLSDVHGRRPVYLFGAVAAAVWVFVFFRLLDTGNLALIILAAIIALILHAAMYGPQAAFISEMFPTRVRYTGASMGYQLAGIVGGAVAPIISTALLNRYDSNLAVSAYVVGMLAITVVCVLLAPETSKIDLHDDPADPAHEPVGARGGA</sequence>
<keyword evidence="3" id="KW-0813">Transport</keyword>
<feature type="transmembrane region" description="Helical" evidence="12">
    <location>
        <begin position="315"/>
        <end position="333"/>
    </location>
</feature>
<dbReference type="InterPro" id="IPR020846">
    <property type="entry name" value="MFS_dom"/>
</dbReference>
<feature type="transmembrane region" description="Helical" evidence="12">
    <location>
        <begin position="95"/>
        <end position="119"/>
    </location>
</feature>
<comment type="caution">
    <text evidence="14">The sequence shown here is derived from an EMBL/GenBank/DDBJ whole genome shotgun (WGS) entry which is preliminary data.</text>
</comment>
<evidence type="ECO:0000313" key="15">
    <source>
        <dbReference type="Proteomes" id="UP000030002"/>
    </source>
</evidence>
<evidence type="ECO:0000259" key="13">
    <source>
        <dbReference type="PROSITE" id="PS50850"/>
    </source>
</evidence>
<evidence type="ECO:0000256" key="4">
    <source>
        <dbReference type="ARBA" id="ARBA00022475"/>
    </source>
</evidence>
<dbReference type="PROSITE" id="PS50850">
    <property type="entry name" value="MFS"/>
    <property type="match status" value="1"/>
</dbReference>
<dbReference type="GO" id="GO:0015293">
    <property type="term" value="F:symporter activity"/>
    <property type="evidence" value="ECO:0007669"/>
    <property type="project" value="UniProtKB-KW"/>
</dbReference>
<feature type="transmembrane region" description="Helical" evidence="12">
    <location>
        <begin position="22"/>
        <end position="48"/>
    </location>
</feature>
<keyword evidence="6 12" id="KW-0812">Transmembrane</keyword>
<keyword evidence="4" id="KW-1003">Cell membrane</keyword>
<comment type="function">
    <text evidence="10">May be a proton symporter involved in the uptake of osmolytes such as proline and glycine betaine.</text>
</comment>
<evidence type="ECO:0000256" key="2">
    <source>
        <dbReference type="ARBA" id="ARBA00008240"/>
    </source>
</evidence>
<feature type="transmembrane region" description="Helical" evidence="12">
    <location>
        <begin position="339"/>
        <end position="358"/>
    </location>
</feature>
<evidence type="ECO:0000256" key="7">
    <source>
        <dbReference type="ARBA" id="ARBA00022847"/>
    </source>
</evidence>
<dbReference type="InterPro" id="IPR036259">
    <property type="entry name" value="MFS_trans_sf"/>
</dbReference>
<accession>A0A0A0J7F9</accession>
<comment type="similarity">
    <text evidence="2">Belongs to the major facilitator superfamily. Metabolite:H+ Symporter (MHS) family (TC 2.A.1.6) family.</text>
</comment>
<evidence type="ECO:0000256" key="3">
    <source>
        <dbReference type="ARBA" id="ARBA00022448"/>
    </source>
</evidence>
<dbReference type="AlphaFoldDB" id="A0A0A0J7F9"/>
<dbReference type="Gene3D" id="1.20.1250.20">
    <property type="entry name" value="MFS general substrate transporter like domains"/>
    <property type="match status" value="1"/>
</dbReference>
<dbReference type="EMBL" id="AVPJ01000011">
    <property type="protein sequence ID" value="KGN31501.1"/>
    <property type="molecule type" value="Genomic_DNA"/>
</dbReference>
<dbReference type="Pfam" id="PF00083">
    <property type="entry name" value="Sugar_tr"/>
    <property type="match status" value="1"/>
</dbReference>
<organism evidence="14 15">
    <name type="scientific">Knoellia sinensis KCTC 19936</name>
    <dbReference type="NCBI Taxonomy" id="1385520"/>
    <lineage>
        <taxon>Bacteria</taxon>
        <taxon>Bacillati</taxon>
        <taxon>Actinomycetota</taxon>
        <taxon>Actinomycetes</taxon>
        <taxon>Micrococcales</taxon>
        <taxon>Intrasporangiaceae</taxon>
        <taxon>Knoellia</taxon>
    </lineage>
</organism>
<feature type="transmembrane region" description="Helical" evidence="12">
    <location>
        <begin position="195"/>
        <end position="214"/>
    </location>
</feature>
<evidence type="ECO:0000256" key="9">
    <source>
        <dbReference type="ARBA" id="ARBA00023136"/>
    </source>
</evidence>
<dbReference type="STRING" id="1385520.N802_03800"/>
<evidence type="ECO:0000256" key="1">
    <source>
        <dbReference type="ARBA" id="ARBA00004429"/>
    </source>
</evidence>
<evidence type="ECO:0000256" key="11">
    <source>
        <dbReference type="ARBA" id="ARBA00039918"/>
    </source>
</evidence>
<feature type="transmembrane region" description="Helical" evidence="12">
    <location>
        <begin position="407"/>
        <end position="427"/>
    </location>
</feature>
<dbReference type="FunFam" id="1.20.1250.20:FF:000001">
    <property type="entry name" value="Dicarboxylate MFS transporter"/>
    <property type="match status" value="1"/>
</dbReference>
<feature type="domain" description="Major facilitator superfamily (MFS) profile" evidence="13">
    <location>
        <begin position="22"/>
        <end position="431"/>
    </location>
</feature>
<feature type="transmembrane region" description="Helical" evidence="12">
    <location>
        <begin position="257"/>
        <end position="278"/>
    </location>
</feature>
<evidence type="ECO:0000313" key="14">
    <source>
        <dbReference type="EMBL" id="KGN31501.1"/>
    </source>
</evidence>
<dbReference type="SUPFAM" id="SSF103473">
    <property type="entry name" value="MFS general substrate transporter"/>
    <property type="match status" value="1"/>
</dbReference>
<dbReference type="Pfam" id="PF07690">
    <property type="entry name" value="MFS_1"/>
    <property type="match status" value="1"/>
</dbReference>
<dbReference type="PANTHER" id="PTHR43045">
    <property type="entry name" value="SHIKIMATE TRANSPORTER"/>
    <property type="match status" value="1"/>
</dbReference>
<feature type="transmembrane region" description="Helical" evidence="12">
    <location>
        <begin position="379"/>
        <end position="401"/>
    </location>
</feature>
<name>A0A0A0J7F9_9MICO</name>
<keyword evidence="7" id="KW-0769">Symport</keyword>